<comment type="caution">
    <text evidence="2">The sequence shown here is derived from an EMBL/GenBank/DDBJ whole genome shotgun (WGS) entry which is preliminary data.</text>
</comment>
<feature type="transmembrane region" description="Helical" evidence="1">
    <location>
        <begin position="70"/>
        <end position="90"/>
    </location>
</feature>
<dbReference type="Proteomes" id="UP001596138">
    <property type="component" value="Unassembled WGS sequence"/>
</dbReference>
<keyword evidence="1" id="KW-1133">Transmembrane helix</keyword>
<dbReference type="InterPro" id="IPR025495">
    <property type="entry name" value="DUF4386"/>
</dbReference>
<reference evidence="3" key="1">
    <citation type="journal article" date="2019" name="Int. J. Syst. Evol. Microbiol.">
        <title>The Global Catalogue of Microorganisms (GCM) 10K type strain sequencing project: providing services to taxonomists for standard genome sequencing and annotation.</title>
        <authorList>
            <consortium name="The Broad Institute Genomics Platform"/>
            <consortium name="The Broad Institute Genome Sequencing Center for Infectious Disease"/>
            <person name="Wu L."/>
            <person name="Ma J."/>
        </authorList>
    </citation>
    <scope>NUCLEOTIDE SEQUENCE [LARGE SCALE GENOMIC DNA]</scope>
    <source>
        <strain evidence="3">CGMCC 4.7317</strain>
    </source>
</reference>
<feature type="transmembrane region" description="Helical" evidence="1">
    <location>
        <begin position="146"/>
        <end position="166"/>
    </location>
</feature>
<protein>
    <submittedName>
        <fullName evidence="2">DUF4386 domain-containing protein</fullName>
    </submittedName>
</protein>
<feature type="transmembrane region" description="Helical" evidence="1">
    <location>
        <begin position="213"/>
        <end position="233"/>
    </location>
</feature>
<accession>A0ABW1T0G9</accession>
<keyword evidence="1" id="KW-0472">Membrane</keyword>
<dbReference type="RefSeq" id="WP_386765003.1">
    <property type="nucleotide sequence ID" value="NZ_JBHSTI010000008.1"/>
</dbReference>
<feature type="transmembrane region" description="Helical" evidence="1">
    <location>
        <begin position="102"/>
        <end position="126"/>
    </location>
</feature>
<evidence type="ECO:0000313" key="3">
    <source>
        <dbReference type="Proteomes" id="UP001596138"/>
    </source>
</evidence>
<evidence type="ECO:0000313" key="2">
    <source>
        <dbReference type="EMBL" id="MFC6237578.1"/>
    </source>
</evidence>
<evidence type="ECO:0000256" key="1">
    <source>
        <dbReference type="SAM" id="Phobius"/>
    </source>
</evidence>
<sequence length="240" mass="24787">MTTTAAPAVPQHDAARADLVRTARATGLLYLGVAITGGLGFLFVRTQLFVDGDPAATLANLVENPGLARLGVVLELGLVLTQVLCALWFFRLFRSVNSFAAGAIAVFGTVNAVALLGSAAALATAIDVAGGALDSPETEAATTQLLYLLSGNLWGVGALFFGLWLIPMGWLARRSGWMPAALGWLLIVSGVGYILNAFVTYAAPSAGALGDALTFPAALGELWMVGYLLVIGVRRTAVPA</sequence>
<feature type="transmembrane region" description="Helical" evidence="1">
    <location>
        <begin position="28"/>
        <end position="50"/>
    </location>
</feature>
<dbReference type="EMBL" id="JBHSTI010000008">
    <property type="protein sequence ID" value="MFC6237578.1"/>
    <property type="molecule type" value="Genomic_DNA"/>
</dbReference>
<feature type="transmembrane region" description="Helical" evidence="1">
    <location>
        <begin position="178"/>
        <end position="201"/>
    </location>
</feature>
<proteinExistence type="predicted"/>
<name>A0ABW1T0G9_9ACTN</name>
<organism evidence="2 3">
    <name type="scientific">Longivirga aurantiaca</name>
    <dbReference type="NCBI Taxonomy" id="1837743"/>
    <lineage>
        <taxon>Bacteria</taxon>
        <taxon>Bacillati</taxon>
        <taxon>Actinomycetota</taxon>
        <taxon>Actinomycetes</taxon>
        <taxon>Sporichthyales</taxon>
        <taxon>Sporichthyaceae</taxon>
        <taxon>Longivirga</taxon>
    </lineage>
</organism>
<keyword evidence="1" id="KW-0812">Transmembrane</keyword>
<gene>
    <name evidence="2" type="ORF">ACFQGU_06790</name>
</gene>
<keyword evidence="3" id="KW-1185">Reference proteome</keyword>
<dbReference type="Pfam" id="PF14329">
    <property type="entry name" value="DUF4386"/>
    <property type="match status" value="1"/>
</dbReference>